<evidence type="ECO:0000256" key="3">
    <source>
        <dbReference type="ARBA" id="ARBA00023054"/>
    </source>
</evidence>
<evidence type="ECO:0000256" key="2">
    <source>
        <dbReference type="ARBA" id="ARBA00023015"/>
    </source>
</evidence>
<dbReference type="FunCoup" id="E0VAG4">
    <property type="interactions" value="509"/>
</dbReference>
<dbReference type="InterPro" id="IPR047287">
    <property type="entry name" value="Tudor_SGF29_rpt2"/>
</dbReference>
<accession>E0VAG4</accession>
<name>E0VAG4_PEDHC</name>
<sequence>MAFSAEAAAFQVQERLKALYHLVHEIELERQKNEKNLSSITKIHDKYNSDDKLIPLQQKLKSLYTAVSDAEREEELLRKALAKVNEIRSIRNERRIQARNAGNKETIRRGTLMKMLQGSAQTLPLWVGKPDEKAPALCGAVPADAFYIAKPGDMVAALVKGADEEENWILAEVVQFNTSSNKYEVDDIDEEQKDRHILSKRRVVPLPLMRANPETDPHALFPKGSIVMALYPQTTCFYKAVVNQLPTTSTEEYEVLFEDPSYADGYSPPLTVAQRYVIAIKDKKTKNGL</sequence>
<organism>
    <name type="scientific">Pediculus humanus subsp. corporis</name>
    <name type="common">Body louse</name>
    <dbReference type="NCBI Taxonomy" id="121224"/>
    <lineage>
        <taxon>Eukaryota</taxon>
        <taxon>Metazoa</taxon>
        <taxon>Ecdysozoa</taxon>
        <taxon>Arthropoda</taxon>
        <taxon>Hexapoda</taxon>
        <taxon>Insecta</taxon>
        <taxon>Pterygota</taxon>
        <taxon>Neoptera</taxon>
        <taxon>Paraneoptera</taxon>
        <taxon>Psocodea</taxon>
        <taxon>Troctomorpha</taxon>
        <taxon>Phthiraptera</taxon>
        <taxon>Anoplura</taxon>
        <taxon>Pediculidae</taxon>
        <taxon>Pediculus</taxon>
    </lineage>
</organism>
<dbReference type="Proteomes" id="UP000009046">
    <property type="component" value="Unassembled WGS sequence"/>
</dbReference>
<keyword evidence="2" id="KW-0805">Transcription regulation</keyword>
<dbReference type="EnsemblMetazoa" id="PHUM037540-RA">
    <property type="protein sequence ID" value="PHUM037540-PA"/>
    <property type="gene ID" value="PHUM037540"/>
</dbReference>
<dbReference type="CDD" id="cd20393">
    <property type="entry name" value="Tudor_SGF29_rpt1"/>
    <property type="match status" value="1"/>
</dbReference>
<dbReference type="EMBL" id="DS235006">
    <property type="protein sequence ID" value="EEB10370.1"/>
    <property type="molecule type" value="Genomic_DNA"/>
</dbReference>
<evidence type="ECO:0000256" key="5">
    <source>
        <dbReference type="ARBA" id="ARBA00023242"/>
    </source>
</evidence>
<dbReference type="InParanoid" id="E0VAG4"/>
<evidence type="ECO:0000256" key="4">
    <source>
        <dbReference type="ARBA" id="ARBA00023163"/>
    </source>
</evidence>
<evidence type="ECO:0000256" key="1">
    <source>
        <dbReference type="ARBA" id="ARBA00004123"/>
    </source>
</evidence>
<dbReference type="eggNOG" id="KOG3038">
    <property type="taxonomic scope" value="Eukaryota"/>
</dbReference>
<dbReference type="InterPro" id="IPR047288">
    <property type="entry name" value="Tudor_SGF29_rpt1"/>
</dbReference>
<dbReference type="InterPro" id="IPR010750">
    <property type="entry name" value="SGF29_tudor-like_dom"/>
</dbReference>
<dbReference type="PANTHER" id="PTHR21539">
    <property type="entry name" value="SAGA-ASSOCIATED FACTOR 29"/>
    <property type="match status" value="1"/>
</dbReference>
<dbReference type="InterPro" id="IPR037802">
    <property type="entry name" value="SGF29"/>
</dbReference>
<dbReference type="KEGG" id="phu:Phum_PHUM037540"/>
<dbReference type="OrthoDB" id="10265994at2759"/>
<dbReference type="EMBL" id="AAZO01000444">
    <property type="status" value="NOT_ANNOTATED_CDS"/>
    <property type="molecule type" value="Genomic_DNA"/>
</dbReference>
<proteinExistence type="predicted"/>
<dbReference type="Gene3D" id="2.30.30.140">
    <property type="match status" value="2"/>
</dbReference>
<dbReference type="FunFam" id="2.30.30.140:FF:000029">
    <property type="entry name" value="SAGA-associated factor 29 homolog"/>
    <property type="match status" value="1"/>
</dbReference>
<gene>
    <name evidence="8" type="primary">8232421</name>
    <name evidence="7" type="ORF">Phum_PHUM037540</name>
</gene>
<dbReference type="Pfam" id="PF07039">
    <property type="entry name" value="SGF29_Tudor"/>
    <property type="match status" value="1"/>
</dbReference>
<comment type="subcellular location">
    <subcellularLocation>
        <location evidence="1">Nucleus</location>
    </subcellularLocation>
</comment>
<dbReference type="CTD" id="8232421"/>
<dbReference type="OMA" id="EPTYIAK"/>
<dbReference type="HOGENOM" id="CLU_056816_0_0_1"/>
<evidence type="ECO:0000313" key="9">
    <source>
        <dbReference type="Proteomes" id="UP000009046"/>
    </source>
</evidence>
<feature type="domain" description="SGF29 C-terminal" evidence="6">
    <location>
        <begin position="145"/>
        <end position="286"/>
    </location>
</feature>
<dbReference type="GO" id="GO:0000124">
    <property type="term" value="C:SAGA complex"/>
    <property type="evidence" value="ECO:0007669"/>
    <property type="project" value="InterPro"/>
</dbReference>
<reference evidence="7" key="1">
    <citation type="submission" date="2007-04" db="EMBL/GenBank/DDBJ databases">
        <title>Annotation of Pediculus humanus corporis strain USDA.</title>
        <authorList>
            <person name="Kirkness E."/>
            <person name="Hannick L."/>
            <person name="Hass B."/>
            <person name="Bruggner R."/>
            <person name="Lawson D."/>
            <person name="Bidwell S."/>
            <person name="Joardar V."/>
            <person name="Caler E."/>
            <person name="Walenz B."/>
            <person name="Inman J."/>
            <person name="Schobel S."/>
            <person name="Galinsky K."/>
            <person name="Amedeo P."/>
            <person name="Strausberg R."/>
        </authorList>
    </citation>
    <scope>NUCLEOTIDE SEQUENCE</scope>
    <source>
        <strain evidence="7">USDA</strain>
    </source>
</reference>
<keyword evidence="5" id="KW-0539">Nucleus</keyword>
<evidence type="ECO:0000313" key="7">
    <source>
        <dbReference type="EMBL" id="EEB10370.1"/>
    </source>
</evidence>
<keyword evidence="9" id="KW-1185">Reference proteome</keyword>
<dbReference type="GeneID" id="8232421"/>
<evidence type="ECO:0000259" key="6">
    <source>
        <dbReference type="PROSITE" id="PS51518"/>
    </source>
</evidence>
<dbReference type="CDD" id="cd20394">
    <property type="entry name" value="Tudor_SGF29_rpt2"/>
    <property type="match status" value="1"/>
</dbReference>
<dbReference type="PROSITE" id="PS51518">
    <property type="entry name" value="SGF29_C"/>
    <property type="match status" value="1"/>
</dbReference>
<protein>
    <recommendedName>
        <fullName evidence="6">SGF29 C-terminal domain-containing protein</fullName>
    </recommendedName>
</protein>
<dbReference type="VEuPathDB" id="VectorBase:PHUM037540"/>
<reference evidence="7" key="2">
    <citation type="submission" date="2007-04" db="EMBL/GenBank/DDBJ databases">
        <title>The genome of the human body louse.</title>
        <authorList>
            <consortium name="The Human Body Louse Genome Consortium"/>
            <person name="Kirkness E."/>
            <person name="Walenz B."/>
            <person name="Hass B."/>
            <person name="Bruggner R."/>
            <person name="Strausberg R."/>
        </authorList>
    </citation>
    <scope>NUCLEOTIDE SEQUENCE</scope>
    <source>
        <strain evidence="7">USDA</strain>
    </source>
</reference>
<dbReference type="RefSeq" id="XP_002423108.1">
    <property type="nucleotide sequence ID" value="XM_002423063.1"/>
</dbReference>
<dbReference type="GO" id="GO:0140672">
    <property type="term" value="C:ATAC complex"/>
    <property type="evidence" value="ECO:0007669"/>
    <property type="project" value="UniProtKB-ARBA"/>
</dbReference>
<dbReference type="PANTHER" id="PTHR21539:SF0">
    <property type="entry name" value="SAGA-ASSOCIATED FACTOR 29"/>
    <property type="match status" value="1"/>
</dbReference>
<dbReference type="AlphaFoldDB" id="E0VAG4"/>
<dbReference type="GO" id="GO:0005634">
    <property type="term" value="C:nucleus"/>
    <property type="evidence" value="ECO:0007669"/>
    <property type="project" value="UniProtKB-SubCell"/>
</dbReference>
<reference evidence="8" key="3">
    <citation type="submission" date="2021-02" db="UniProtKB">
        <authorList>
            <consortium name="EnsemblMetazoa"/>
        </authorList>
    </citation>
    <scope>IDENTIFICATION</scope>
    <source>
        <strain evidence="8">USDA</strain>
    </source>
</reference>
<keyword evidence="3" id="KW-0175">Coiled coil</keyword>
<dbReference type="FunFam" id="2.30.30.140:FF:000026">
    <property type="entry name" value="SAGA-associated factor 29 homolog"/>
    <property type="match status" value="1"/>
</dbReference>
<evidence type="ECO:0000313" key="8">
    <source>
        <dbReference type="EnsemblMetazoa" id="PHUM037540-PA"/>
    </source>
</evidence>
<dbReference type="STRING" id="121224.E0VAG4"/>
<keyword evidence="4" id="KW-0804">Transcription</keyword>